<sequence length="108" mass="11569">MGLRRSAPIASLSAVLYSPRVRALMASSLVSSSSRGDFITASVKPRGSLRKPHPTSAAASDTARMLRLNPFLLIDVAPKDGTLARPSRTLISGRTGQGFFSLSRIMRQ</sequence>
<gene>
    <name evidence="1" type="ordered locus">amb1973</name>
</gene>
<evidence type="ECO:0000313" key="2">
    <source>
        <dbReference type="Proteomes" id="UP000007058"/>
    </source>
</evidence>
<accession>Q2W5U8</accession>
<organism evidence="1 2">
    <name type="scientific">Paramagnetospirillum magneticum (strain ATCC 700264 / AMB-1)</name>
    <name type="common">Magnetospirillum magneticum</name>
    <dbReference type="NCBI Taxonomy" id="342108"/>
    <lineage>
        <taxon>Bacteria</taxon>
        <taxon>Pseudomonadati</taxon>
        <taxon>Pseudomonadota</taxon>
        <taxon>Alphaproteobacteria</taxon>
        <taxon>Rhodospirillales</taxon>
        <taxon>Magnetospirillaceae</taxon>
        <taxon>Paramagnetospirillum</taxon>
    </lineage>
</organism>
<dbReference type="EMBL" id="AP007255">
    <property type="protein sequence ID" value="BAE50777.1"/>
    <property type="molecule type" value="Genomic_DNA"/>
</dbReference>
<evidence type="ECO:0000313" key="1">
    <source>
        <dbReference type="EMBL" id="BAE50777.1"/>
    </source>
</evidence>
<reference evidence="1 2" key="1">
    <citation type="journal article" date="2005" name="DNA Res.">
        <title>Complete genome sequence of the facultative anaerobic magnetotactic bacterium Magnetospirillum sp. strain AMB-1.</title>
        <authorList>
            <person name="Matsunaga T."/>
            <person name="Okamura Y."/>
            <person name="Fukuda Y."/>
            <person name="Wahyudi A.T."/>
            <person name="Murase Y."/>
            <person name="Takeyama H."/>
        </authorList>
    </citation>
    <scope>NUCLEOTIDE SEQUENCE [LARGE SCALE GENOMIC DNA]</scope>
    <source>
        <strain evidence="2">ATCC 700264 / AMB-1</strain>
    </source>
</reference>
<dbReference type="HOGENOM" id="CLU_2193754_0_0_5"/>
<proteinExistence type="predicted"/>
<dbReference type="AlphaFoldDB" id="Q2W5U8"/>
<dbReference type="KEGG" id="mag:amb1973"/>
<dbReference type="Proteomes" id="UP000007058">
    <property type="component" value="Chromosome"/>
</dbReference>
<name>Q2W5U8_PARM1</name>
<protein>
    <submittedName>
        <fullName evidence="1">Uncharacterized protein</fullName>
    </submittedName>
</protein>
<keyword evidence="2" id="KW-1185">Reference proteome</keyword>